<protein>
    <submittedName>
        <fullName evidence="1">Uncharacterized protein</fullName>
    </submittedName>
</protein>
<dbReference type="EMBL" id="JAFBDT010000034">
    <property type="protein sequence ID" value="MBM7562872.1"/>
    <property type="molecule type" value="Genomic_DNA"/>
</dbReference>
<keyword evidence="2" id="KW-1185">Reference proteome</keyword>
<proteinExistence type="predicted"/>
<gene>
    <name evidence="1" type="ORF">JOC49_002445</name>
</gene>
<evidence type="ECO:0000313" key="1">
    <source>
        <dbReference type="EMBL" id="MBM7562872.1"/>
    </source>
</evidence>
<evidence type="ECO:0000313" key="2">
    <source>
        <dbReference type="Proteomes" id="UP000767854"/>
    </source>
</evidence>
<name>A0ABS2MU14_9FIRM</name>
<sequence>MDFGLYEKLLDSELKNQISELHNRTRKVYLSTEKWAKNPI</sequence>
<dbReference type="RefSeq" id="WP_279381215.1">
    <property type="nucleotide sequence ID" value="NZ_JAFBDT010000034.1"/>
</dbReference>
<organism evidence="1 2">
    <name type="scientific">Fusibacter tunisiensis</name>
    <dbReference type="NCBI Taxonomy" id="1008308"/>
    <lineage>
        <taxon>Bacteria</taxon>
        <taxon>Bacillati</taxon>
        <taxon>Bacillota</taxon>
        <taxon>Clostridia</taxon>
        <taxon>Eubacteriales</taxon>
        <taxon>Eubacteriales Family XII. Incertae Sedis</taxon>
        <taxon>Fusibacter</taxon>
    </lineage>
</organism>
<dbReference type="Proteomes" id="UP000767854">
    <property type="component" value="Unassembled WGS sequence"/>
</dbReference>
<reference evidence="1 2" key="1">
    <citation type="submission" date="2021-01" db="EMBL/GenBank/DDBJ databases">
        <title>Genomic Encyclopedia of Type Strains, Phase IV (KMG-IV): sequencing the most valuable type-strain genomes for metagenomic binning, comparative biology and taxonomic classification.</title>
        <authorList>
            <person name="Goeker M."/>
        </authorList>
    </citation>
    <scope>NUCLEOTIDE SEQUENCE [LARGE SCALE GENOMIC DNA]</scope>
    <source>
        <strain evidence="1 2">DSM 24436</strain>
    </source>
</reference>
<accession>A0ABS2MU14</accession>
<comment type="caution">
    <text evidence="1">The sequence shown here is derived from an EMBL/GenBank/DDBJ whole genome shotgun (WGS) entry which is preliminary data.</text>
</comment>